<dbReference type="Gene3D" id="2.80.10.50">
    <property type="match status" value="1"/>
</dbReference>
<gene>
    <name evidence="3" type="ORF">GCM10022403_066850</name>
</gene>
<dbReference type="InterPro" id="IPR000772">
    <property type="entry name" value="Ricin_B_lectin"/>
</dbReference>
<keyword evidence="1" id="KW-0732">Signal</keyword>
<feature type="domain" description="Ricin B lectin" evidence="2">
    <location>
        <begin position="48"/>
        <end position="110"/>
    </location>
</feature>
<dbReference type="CDD" id="cd00161">
    <property type="entry name" value="beta-trefoil_Ricin-like"/>
    <property type="match status" value="1"/>
</dbReference>
<feature type="signal peptide" evidence="1">
    <location>
        <begin position="1"/>
        <end position="38"/>
    </location>
</feature>
<keyword evidence="4" id="KW-1185">Reference proteome</keyword>
<dbReference type="SUPFAM" id="SSF50370">
    <property type="entry name" value="Ricin B-like lectins"/>
    <property type="match status" value="1"/>
</dbReference>
<accession>A0ABP7IQ86</accession>
<evidence type="ECO:0000313" key="4">
    <source>
        <dbReference type="Proteomes" id="UP001501009"/>
    </source>
</evidence>
<sequence>MRQKSSSKRGIAGRVLAAATLVAGTAGLAAVTAAPAHAAVNKCAQKDTFKNAASGWYLDAKGAGGQGTEVDTWYWNGHANEYWCLEKAAEGGWYLHPSYNLKLCMDSPSVNNDNPIVWRCKGNSNQRFSVFHTSQYGGGTEIQLRSNGYVVTGDNVVGGPTFMDWRLSDFGRSSLWK</sequence>
<evidence type="ECO:0000313" key="3">
    <source>
        <dbReference type="EMBL" id="GAA3824026.1"/>
    </source>
</evidence>
<feature type="chain" id="PRO_5046256751" description="Ricin B lectin domain-containing protein" evidence="1">
    <location>
        <begin position="39"/>
        <end position="177"/>
    </location>
</feature>
<dbReference type="EMBL" id="BAABDE010000025">
    <property type="protein sequence ID" value="GAA3824026.1"/>
    <property type="molecule type" value="Genomic_DNA"/>
</dbReference>
<evidence type="ECO:0000259" key="2">
    <source>
        <dbReference type="Pfam" id="PF14200"/>
    </source>
</evidence>
<comment type="caution">
    <text evidence="3">The sequence shown here is derived from an EMBL/GenBank/DDBJ whole genome shotgun (WGS) entry which is preliminary data.</text>
</comment>
<dbReference type="InterPro" id="IPR035992">
    <property type="entry name" value="Ricin_B-like_lectins"/>
</dbReference>
<proteinExistence type="predicted"/>
<protein>
    <recommendedName>
        <fullName evidence="2">Ricin B lectin domain-containing protein</fullName>
    </recommendedName>
</protein>
<dbReference type="RefSeq" id="WP_275773136.1">
    <property type="nucleotide sequence ID" value="NZ_BAABDE010000025.1"/>
</dbReference>
<dbReference type="Pfam" id="PF14200">
    <property type="entry name" value="RicinB_lectin_2"/>
    <property type="match status" value="1"/>
</dbReference>
<evidence type="ECO:0000256" key="1">
    <source>
        <dbReference type="SAM" id="SignalP"/>
    </source>
</evidence>
<organism evidence="3 4">
    <name type="scientific">Streptomyces coacervatus</name>
    <dbReference type="NCBI Taxonomy" id="647381"/>
    <lineage>
        <taxon>Bacteria</taxon>
        <taxon>Bacillati</taxon>
        <taxon>Actinomycetota</taxon>
        <taxon>Actinomycetes</taxon>
        <taxon>Kitasatosporales</taxon>
        <taxon>Streptomycetaceae</taxon>
        <taxon>Streptomyces</taxon>
    </lineage>
</organism>
<name>A0ABP7IQ86_9ACTN</name>
<reference evidence="4" key="1">
    <citation type="journal article" date="2019" name="Int. J. Syst. Evol. Microbiol.">
        <title>The Global Catalogue of Microorganisms (GCM) 10K type strain sequencing project: providing services to taxonomists for standard genome sequencing and annotation.</title>
        <authorList>
            <consortium name="The Broad Institute Genomics Platform"/>
            <consortium name="The Broad Institute Genome Sequencing Center for Infectious Disease"/>
            <person name="Wu L."/>
            <person name="Ma J."/>
        </authorList>
    </citation>
    <scope>NUCLEOTIDE SEQUENCE [LARGE SCALE GENOMIC DNA]</scope>
    <source>
        <strain evidence="4">JCM 17138</strain>
    </source>
</reference>
<dbReference type="Proteomes" id="UP001501009">
    <property type="component" value="Unassembled WGS sequence"/>
</dbReference>